<dbReference type="PROSITE" id="PS51462">
    <property type="entry name" value="NUDIX"/>
    <property type="match status" value="1"/>
</dbReference>
<dbReference type="Gene3D" id="3.90.79.10">
    <property type="entry name" value="Nucleoside Triphosphate Pyrophosphohydrolase"/>
    <property type="match status" value="1"/>
</dbReference>
<dbReference type="AlphaFoldDB" id="A0A381S4W8"/>
<proteinExistence type="predicted"/>
<accession>A0A381S4W8</accession>
<evidence type="ECO:0000256" key="1">
    <source>
        <dbReference type="ARBA" id="ARBA00022801"/>
    </source>
</evidence>
<evidence type="ECO:0000313" key="3">
    <source>
        <dbReference type="EMBL" id="SUZ97277.1"/>
    </source>
</evidence>
<dbReference type="InterPro" id="IPR015797">
    <property type="entry name" value="NUDIX_hydrolase-like_dom_sf"/>
</dbReference>
<keyword evidence="1" id="KW-0378">Hydrolase</keyword>
<protein>
    <recommendedName>
        <fullName evidence="2">Nudix hydrolase domain-containing protein</fullName>
    </recommendedName>
</protein>
<organism evidence="3">
    <name type="scientific">marine metagenome</name>
    <dbReference type="NCBI Taxonomy" id="408172"/>
    <lineage>
        <taxon>unclassified sequences</taxon>
        <taxon>metagenomes</taxon>
        <taxon>ecological metagenomes</taxon>
    </lineage>
</organism>
<gene>
    <name evidence="3" type="ORF">METZ01_LOCUS50131</name>
</gene>
<dbReference type="GO" id="GO:0016787">
    <property type="term" value="F:hydrolase activity"/>
    <property type="evidence" value="ECO:0007669"/>
    <property type="project" value="UniProtKB-KW"/>
</dbReference>
<dbReference type="PANTHER" id="PTHR43736">
    <property type="entry name" value="ADP-RIBOSE PYROPHOSPHATASE"/>
    <property type="match status" value="1"/>
</dbReference>
<dbReference type="InterPro" id="IPR020476">
    <property type="entry name" value="Nudix_hydrolase"/>
</dbReference>
<evidence type="ECO:0000259" key="2">
    <source>
        <dbReference type="PROSITE" id="PS51462"/>
    </source>
</evidence>
<dbReference type="PRINTS" id="PR00502">
    <property type="entry name" value="NUDIXFAMILY"/>
</dbReference>
<sequence length="153" mass="16607">MPHEPSITRASRVYPDRPFVGVGAVVLAAQDIVLVKRRFEPLADEWSLPGGALELGETMTIGVAREIQEETSLQVEVGPVIDVLDRIVRDDAGQVQYHYVLVDFLCRVVGGTLAPGSDVSQAVLAAPNALEEYRLTSKARAVITRGLAMQNQL</sequence>
<dbReference type="Pfam" id="PF00293">
    <property type="entry name" value="NUDIX"/>
    <property type="match status" value="1"/>
</dbReference>
<feature type="domain" description="Nudix hydrolase" evidence="2">
    <location>
        <begin position="17"/>
        <end position="149"/>
    </location>
</feature>
<reference evidence="3" key="1">
    <citation type="submission" date="2018-05" db="EMBL/GenBank/DDBJ databases">
        <authorList>
            <person name="Lanie J.A."/>
            <person name="Ng W.-L."/>
            <person name="Kazmierczak K.M."/>
            <person name="Andrzejewski T.M."/>
            <person name="Davidsen T.M."/>
            <person name="Wayne K.J."/>
            <person name="Tettelin H."/>
            <person name="Glass J.I."/>
            <person name="Rusch D."/>
            <person name="Podicherti R."/>
            <person name="Tsui H.-C.T."/>
            <person name="Winkler M.E."/>
        </authorList>
    </citation>
    <scope>NUCLEOTIDE SEQUENCE</scope>
</reference>
<dbReference type="SUPFAM" id="SSF55811">
    <property type="entry name" value="Nudix"/>
    <property type="match status" value="1"/>
</dbReference>
<dbReference type="PANTHER" id="PTHR43736:SF1">
    <property type="entry name" value="DIHYDRONEOPTERIN TRIPHOSPHATE DIPHOSPHATASE"/>
    <property type="match status" value="1"/>
</dbReference>
<name>A0A381S4W8_9ZZZZ</name>
<dbReference type="CDD" id="cd04673">
    <property type="entry name" value="NUDIX_ADPRase"/>
    <property type="match status" value="1"/>
</dbReference>
<dbReference type="InterPro" id="IPR000086">
    <property type="entry name" value="NUDIX_hydrolase_dom"/>
</dbReference>
<dbReference type="EMBL" id="UINC01002493">
    <property type="protein sequence ID" value="SUZ97277.1"/>
    <property type="molecule type" value="Genomic_DNA"/>
</dbReference>